<protein>
    <submittedName>
        <fullName evidence="1">Uncharacterized protein</fullName>
    </submittedName>
</protein>
<gene>
    <name evidence="1" type="ORF">P3F81_02795</name>
</gene>
<evidence type="ECO:0000313" key="1">
    <source>
        <dbReference type="EMBL" id="WIW71259.1"/>
    </source>
</evidence>
<accession>A0A9Y2AI44</accession>
<dbReference type="EMBL" id="CP120678">
    <property type="protein sequence ID" value="WIW71259.1"/>
    <property type="molecule type" value="Genomic_DNA"/>
</dbReference>
<proteinExistence type="predicted"/>
<reference evidence="1" key="1">
    <citation type="submission" date="2023-03" db="EMBL/GenBank/DDBJ databases">
        <title>Selenobaculum gbiensis gen. nov. sp. nov., a new bacterium isolated from the gut microbiota of IBD patient.</title>
        <authorList>
            <person name="Yeo S."/>
            <person name="Park H."/>
            <person name="Huh C.S."/>
        </authorList>
    </citation>
    <scope>NUCLEOTIDE SEQUENCE</scope>
    <source>
        <strain evidence="1">ICN-92133</strain>
    </source>
</reference>
<dbReference type="Proteomes" id="UP001243623">
    <property type="component" value="Chromosome"/>
</dbReference>
<dbReference type="AlphaFoldDB" id="A0A9Y2AI44"/>
<name>A0A9Y2AI44_9FIRM</name>
<organism evidence="1 2">
    <name type="scientific">Selenobaculum gibii</name>
    <dbReference type="NCBI Taxonomy" id="3054208"/>
    <lineage>
        <taxon>Bacteria</taxon>
        <taxon>Bacillati</taxon>
        <taxon>Bacillota</taxon>
        <taxon>Negativicutes</taxon>
        <taxon>Selenomonadales</taxon>
        <taxon>Selenomonadaceae</taxon>
        <taxon>Selenobaculum</taxon>
    </lineage>
</organism>
<dbReference type="RefSeq" id="WP_147667525.1">
    <property type="nucleotide sequence ID" value="NZ_CP120678.1"/>
</dbReference>
<dbReference type="KEGG" id="sgbi:P3F81_02795"/>
<sequence>MKIAYVLFHIALERTSLNIWEYDFQTKKINQSIHGFDPIISNAPESLIENGYLHLESVKEFGNMYAKLFERQKMLREFLSLWIPKERGISMNIYVI</sequence>
<keyword evidence="2" id="KW-1185">Reference proteome</keyword>
<evidence type="ECO:0000313" key="2">
    <source>
        <dbReference type="Proteomes" id="UP001243623"/>
    </source>
</evidence>